<evidence type="ECO:0000256" key="21">
    <source>
        <dbReference type="ARBA" id="ARBA00047969"/>
    </source>
</evidence>
<dbReference type="GO" id="GO:0006631">
    <property type="term" value="P:fatty acid metabolic process"/>
    <property type="evidence" value="ECO:0007669"/>
    <property type="project" value="UniProtKB-KW"/>
</dbReference>
<evidence type="ECO:0000313" key="28">
    <source>
        <dbReference type="Proteomes" id="UP000182763"/>
    </source>
</evidence>
<reference evidence="29 30" key="2">
    <citation type="submission" date="2017-09" db="EMBL/GenBank/DDBJ databases">
        <title>Depth-based differentiation of microbial function through sediment-hosted aquifers and enrichment of novel symbionts in the deep terrestrial subsurface.</title>
        <authorList>
            <person name="Probst A.J."/>
            <person name="Ladd B."/>
            <person name="Jarett J.K."/>
            <person name="Geller-Mcgrath D.E."/>
            <person name="Sieber C.M."/>
            <person name="Emerson J.B."/>
            <person name="Anantharaman K."/>
            <person name="Thomas B.C."/>
            <person name="Malmstrom R."/>
            <person name="Stieglmeier M."/>
            <person name="Klingl A."/>
            <person name="Woyke T."/>
            <person name="Ryan C.M."/>
            <person name="Banfield J.F."/>
        </authorList>
    </citation>
    <scope>NUCLEOTIDE SEQUENCE [LARGE SCALE GENOMIC DNA]</scope>
    <source>
        <strain evidence="26">CG_4_10_14_3_um_filter_34_13</strain>
        <strain evidence="27">CG_4_9_14_3_um_filter_33_16</strain>
    </source>
</reference>
<dbReference type="Pfam" id="PF03061">
    <property type="entry name" value="4HBT"/>
    <property type="match status" value="1"/>
</dbReference>
<evidence type="ECO:0000256" key="4">
    <source>
        <dbReference type="ARBA" id="ARBA00022475"/>
    </source>
</evidence>
<evidence type="ECO:0000259" key="24">
    <source>
        <dbReference type="Pfam" id="PF03061"/>
    </source>
</evidence>
<evidence type="ECO:0000256" key="1">
    <source>
        <dbReference type="ARBA" id="ARBA00004170"/>
    </source>
</evidence>
<evidence type="ECO:0000256" key="8">
    <source>
        <dbReference type="ARBA" id="ARBA00022832"/>
    </source>
</evidence>
<comment type="catalytic activity">
    <reaction evidence="13">
        <text>(5Z,8Z,11Z,14Z)-eicosatetraenoyl-CoA + H2O = (5Z,8Z,11Z,14Z)-eicosatetraenoate + CoA + H(+)</text>
        <dbReference type="Rhea" id="RHEA:40151"/>
        <dbReference type="ChEBI" id="CHEBI:15377"/>
        <dbReference type="ChEBI" id="CHEBI:15378"/>
        <dbReference type="ChEBI" id="CHEBI:32395"/>
        <dbReference type="ChEBI" id="CHEBI:57287"/>
        <dbReference type="ChEBI" id="CHEBI:57368"/>
    </reaction>
    <physiologicalReaction direction="left-to-right" evidence="13">
        <dbReference type="Rhea" id="RHEA:40152"/>
    </physiologicalReaction>
</comment>
<evidence type="ECO:0000313" key="25">
    <source>
        <dbReference type="EMBL" id="OIP70816.1"/>
    </source>
</evidence>
<comment type="catalytic activity">
    <reaction evidence="20">
        <text>hexadecanoyl-CoA + H2O = hexadecanoate + CoA + H(+)</text>
        <dbReference type="Rhea" id="RHEA:16645"/>
        <dbReference type="ChEBI" id="CHEBI:7896"/>
        <dbReference type="ChEBI" id="CHEBI:15377"/>
        <dbReference type="ChEBI" id="CHEBI:15378"/>
        <dbReference type="ChEBI" id="CHEBI:57287"/>
        <dbReference type="ChEBI" id="CHEBI:57379"/>
        <dbReference type="EC" id="3.1.2.2"/>
    </reaction>
    <physiologicalReaction direction="left-to-right" evidence="20">
        <dbReference type="Rhea" id="RHEA:16646"/>
    </physiologicalReaction>
</comment>
<dbReference type="Proteomes" id="UP000182763">
    <property type="component" value="Unassembled WGS sequence"/>
</dbReference>
<evidence type="ECO:0000256" key="7">
    <source>
        <dbReference type="ARBA" id="ARBA00022801"/>
    </source>
</evidence>
<evidence type="ECO:0000256" key="5">
    <source>
        <dbReference type="ARBA" id="ARBA00022490"/>
    </source>
</evidence>
<protein>
    <recommendedName>
        <fullName evidence="17">Acyl-coenzyme A thioesterase THEM4</fullName>
        <ecNumber evidence="16">3.1.2.2</ecNumber>
    </recommendedName>
    <alternativeName>
        <fullName evidence="18">Thioesterase superfamily member 4</fullName>
    </alternativeName>
</protein>
<dbReference type="InterPro" id="IPR006683">
    <property type="entry name" value="Thioestr_dom"/>
</dbReference>
<keyword evidence="7" id="KW-0378">Hydrolase</keyword>
<comment type="similarity">
    <text evidence="15">Belongs to the THEM4/THEM5 thioesterase family.</text>
</comment>
<evidence type="ECO:0000256" key="16">
    <source>
        <dbReference type="ARBA" id="ARBA00038848"/>
    </source>
</evidence>
<dbReference type="EMBL" id="PFKO01000266">
    <property type="protein sequence ID" value="PIY32045.1"/>
    <property type="molecule type" value="Genomic_DNA"/>
</dbReference>
<evidence type="ECO:0000256" key="12">
    <source>
        <dbReference type="ARBA" id="ARBA00023273"/>
    </source>
</evidence>
<dbReference type="Proteomes" id="UP000228560">
    <property type="component" value="Unassembled WGS sequence"/>
</dbReference>
<keyword evidence="8" id="KW-0276">Fatty acid metabolism</keyword>
<accession>A0A1J5GV21</accession>
<dbReference type="EMBL" id="PFTV01000032">
    <property type="protein sequence ID" value="PJB57798.1"/>
    <property type="molecule type" value="Genomic_DNA"/>
</dbReference>
<dbReference type="EC" id="3.1.2.2" evidence="16"/>
<feature type="domain" description="Thioesterase" evidence="24">
    <location>
        <begin position="47"/>
        <end position="120"/>
    </location>
</feature>
<evidence type="ECO:0000313" key="27">
    <source>
        <dbReference type="EMBL" id="PJB57798.1"/>
    </source>
</evidence>
<keyword evidence="4" id="KW-1003">Cell membrane</keyword>
<dbReference type="RefSeq" id="WP_406607896.1">
    <property type="nucleotide sequence ID" value="NZ_PFKO01000266.1"/>
</dbReference>
<evidence type="ECO:0000256" key="23">
    <source>
        <dbReference type="ARBA" id="ARBA00048180"/>
    </source>
</evidence>
<evidence type="ECO:0000256" key="9">
    <source>
        <dbReference type="ARBA" id="ARBA00022946"/>
    </source>
</evidence>
<dbReference type="Gene3D" id="3.10.129.10">
    <property type="entry name" value="Hotdog Thioesterase"/>
    <property type="match status" value="1"/>
</dbReference>
<accession>A0A2M8CFI0</accession>
<sequence>MQALPGYRKCFVCGKDNPIGLNITFFKDKDKIRAEFIPESKHQGYKGIVHGGILFSILDEIMGRTAFINKGVMTLTVEINVKYRKKAPVGKKIIFTAQMTEDLGKMVEAQADARLEDGTLLTEARGKFIVISKEMQREVEEYFNF</sequence>
<name>A0A1J5GV21_9BACT</name>
<proteinExistence type="inferred from homology"/>
<comment type="catalytic activity">
    <reaction evidence="23">
        <text>tetradecanoyl-CoA + H2O = tetradecanoate + CoA + H(+)</text>
        <dbReference type="Rhea" id="RHEA:40119"/>
        <dbReference type="ChEBI" id="CHEBI:15377"/>
        <dbReference type="ChEBI" id="CHEBI:15378"/>
        <dbReference type="ChEBI" id="CHEBI:30807"/>
        <dbReference type="ChEBI" id="CHEBI:57287"/>
        <dbReference type="ChEBI" id="CHEBI:57385"/>
    </reaction>
    <physiologicalReaction direction="left-to-right" evidence="23">
        <dbReference type="Rhea" id="RHEA:40120"/>
    </physiologicalReaction>
</comment>
<reference evidence="25 28" key="1">
    <citation type="journal article" date="2016" name="Environ. Microbiol.">
        <title>Genomic resolution of a cold subsurface aquifer community provides metabolic insights for novel microbes adapted to high CO concentrations.</title>
        <authorList>
            <person name="Probst A.J."/>
            <person name="Castelle C.J."/>
            <person name="Singh A."/>
            <person name="Brown C.T."/>
            <person name="Anantharaman K."/>
            <person name="Sharon I."/>
            <person name="Hug L.A."/>
            <person name="Burstein D."/>
            <person name="Emerson J.B."/>
            <person name="Thomas B.C."/>
            <person name="Banfield J.F."/>
        </authorList>
    </citation>
    <scope>NUCLEOTIDE SEQUENCE [LARGE SCALE GENOMIC DNA]</scope>
    <source>
        <strain evidence="25">CG2_30_33_13</strain>
    </source>
</reference>
<dbReference type="GO" id="GO:0016790">
    <property type="term" value="F:thiolester hydrolase activity"/>
    <property type="evidence" value="ECO:0007669"/>
    <property type="project" value="UniProtKB-ARBA"/>
</dbReference>
<comment type="catalytic activity">
    <reaction evidence="22">
        <text>dodecanoyl-CoA + H2O = dodecanoate + CoA + H(+)</text>
        <dbReference type="Rhea" id="RHEA:30135"/>
        <dbReference type="ChEBI" id="CHEBI:15377"/>
        <dbReference type="ChEBI" id="CHEBI:15378"/>
        <dbReference type="ChEBI" id="CHEBI:18262"/>
        <dbReference type="ChEBI" id="CHEBI:57287"/>
        <dbReference type="ChEBI" id="CHEBI:57375"/>
    </reaction>
    <physiologicalReaction direction="left-to-right" evidence="22">
        <dbReference type="Rhea" id="RHEA:30136"/>
    </physiologicalReaction>
</comment>
<evidence type="ECO:0000256" key="13">
    <source>
        <dbReference type="ARBA" id="ARBA00035852"/>
    </source>
</evidence>
<keyword evidence="11" id="KW-0472">Membrane</keyword>
<gene>
    <name evidence="25" type="ORF">AUK42_03970</name>
    <name evidence="27" type="ORF">CO097_01315</name>
    <name evidence="26" type="ORF">COZ07_07050</name>
</gene>
<dbReference type="PANTHER" id="PTHR12418">
    <property type="entry name" value="ACYL-COENZYME A THIOESTERASE THEM4"/>
    <property type="match status" value="1"/>
</dbReference>
<comment type="caution">
    <text evidence="25">The sequence shown here is derived from an EMBL/GenBank/DDBJ whole genome shotgun (WGS) entry which is preliminary data.</text>
</comment>
<evidence type="ECO:0000256" key="17">
    <source>
        <dbReference type="ARBA" id="ARBA00040123"/>
    </source>
</evidence>
<evidence type="ECO:0000256" key="10">
    <source>
        <dbReference type="ARBA" id="ARBA00023098"/>
    </source>
</evidence>
<keyword evidence="9" id="KW-0809">Transit peptide</keyword>
<evidence type="ECO:0000256" key="3">
    <source>
        <dbReference type="ARBA" id="ARBA00004632"/>
    </source>
</evidence>
<evidence type="ECO:0000256" key="14">
    <source>
        <dbReference type="ARBA" id="ARBA00037002"/>
    </source>
</evidence>
<dbReference type="Proteomes" id="UP000230646">
    <property type="component" value="Unassembled WGS sequence"/>
</dbReference>
<evidence type="ECO:0000256" key="18">
    <source>
        <dbReference type="ARBA" id="ARBA00043210"/>
    </source>
</evidence>
<accession>A0A2M7PND6</accession>
<keyword evidence="6" id="KW-0053">Apoptosis</keyword>
<comment type="catalytic activity">
    <reaction evidence="14">
        <text>(9Z)-octadecenoyl-CoA + H2O = (9Z)-octadecenoate + CoA + H(+)</text>
        <dbReference type="Rhea" id="RHEA:40139"/>
        <dbReference type="ChEBI" id="CHEBI:15377"/>
        <dbReference type="ChEBI" id="CHEBI:15378"/>
        <dbReference type="ChEBI" id="CHEBI:30823"/>
        <dbReference type="ChEBI" id="CHEBI:57287"/>
        <dbReference type="ChEBI" id="CHEBI:57387"/>
    </reaction>
    <physiologicalReaction direction="left-to-right" evidence="14">
        <dbReference type="Rhea" id="RHEA:40140"/>
    </physiologicalReaction>
</comment>
<dbReference type="AlphaFoldDB" id="A0A1J5GV21"/>
<comment type="catalytic activity">
    <reaction evidence="19">
        <text>octanoyl-CoA + H2O = octanoate + CoA + H(+)</text>
        <dbReference type="Rhea" id="RHEA:30143"/>
        <dbReference type="ChEBI" id="CHEBI:15377"/>
        <dbReference type="ChEBI" id="CHEBI:15378"/>
        <dbReference type="ChEBI" id="CHEBI:25646"/>
        <dbReference type="ChEBI" id="CHEBI:57287"/>
        <dbReference type="ChEBI" id="CHEBI:57386"/>
    </reaction>
    <physiologicalReaction direction="left-to-right" evidence="19">
        <dbReference type="Rhea" id="RHEA:30144"/>
    </physiologicalReaction>
</comment>
<dbReference type="SUPFAM" id="SSF54637">
    <property type="entry name" value="Thioesterase/thiol ester dehydrase-isomerase"/>
    <property type="match status" value="1"/>
</dbReference>
<evidence type="ECO:0000313" key="26">
    <source>
        <dbReference type="EMBL" id="PIY32045.1"/>
    </source>
</evidence>
<dbReference type="GO" id="GO:0016020">
    <property type="term" value="C:membrane"/>
    <property type="evidence" value="ECO:0007669"/>
    <property type="project" value="UniProtKB-SubCell"/>
</dbReference>
<dbReference type="EMBL" id="MNYY01000078">
    <property type="protein sequence ID" value="OIP70816.1"/>
    <property type="molecule type" value="Genomic_DNA"/>
</dbReference>
<dbReference type="CDD" id="cd03443">
    <property type="entry name" value="PaaI_thioesterase"/>
    <property type="match status" value="1"/>
</dbReference>
<evidence type="ECO:0000256" key="6">
    <source>
        <dbReference type="ARBA" id="ARBA00022703"/>
    </source>
</evidence>
<dbReference type="STRING" id="1805029.AUK42_03970"/>
<comment type="catalytic activity">
    <reaction evidence="21">
        <text>decanoyl-CoA + H2O = decanoate + CoA + H(+)</text>
        <dbReference type="Rhea" id="RHEA:40059"/>
        <dbReference type="ChEBI" id="CHEBI:15377"/>
        <dbReference type="ChEBI" id="CHEBI:15378"/>
        <dbReference type="ChEBI" id="CHEBI:27689"/>
        <dbReference type="ChEBI" id="CHEBI:57287"/>
        <dbReference type="ChEBI" id="CHEBI:61430"/>
    </reaction>
    <physiologicalReaction direction="left-to-right" evidence="21">
        <dbReference type="Rhea" id="RHEA:40060"/>
    </physiologicalReaction>
</comment>
<evidence type="ECO:0000256" key="11">
    <source>
        <dbReference type="ARBA" id="ARBA00023136"/>
    </source>
</evidence>
<dbReference type="InterPro" id="IPR052365">
    <property type="entry name" value="THEM4/THEM5_acyl-CoA_thioest"/>
</dbReference>
<organism evidence="25 28">
    <name type="scientific">Candidatus Infernicultor aquiphilus</name>
    <dbReference type="NCBI Taxonomy" id="1805029"/>
    <lineage>
        <taxon>Bacteria</taxon>
        <taxon>Pseudomonadati</taxon>
        <taxon>Atribacterota</taxon>
        <taxon>Candidatus Phoenicimicrobiia</taxon>
        <taxon>Candidatus Pheonicimicrobiales</taxon>
        <taxon>Candidatus Phoenicimicrobiaceae</taxon>
        <taxon>Candidatus Infernicultor</taxon>
    </lineage>
</organism>
<keyword evidence="10" id="KW-0443">Lipid metabolism</keyword>
<dbReference type="PANTHER" id="PTHR12418:SF19">
    <property type="entry name" value="ACYL-COENZYME A THIOESTERASE THEM4"/>
    <property type="match status" value="1"/>
</dbReference>
<evidence type="ECO:0000256" key="15">
    <source>
        <dbReference type="ARBA" id="ARBA00038456"/>
    </source>
</evidence>
<evidence type="ECO:0000256" key="22">
    <source>
        <dbReference type="ARBA" id="ARBA00048074"/>
    </source>
</evidence>
<keyword evidence="12" id="KW-0966">Cell projection</keyword>
<evidence type="ECO:0000256" key="2">
    <source>
        <dbReference type="ARBA" id="ARBA00004496"/>
    </source>
</evidence>
<evidence type="ECO:0000313" key="30">
    <source>
        <dbReference type="Proteomes" id="UP000230646"/>
    </source>
</evidence>
<comment type="subcellular location">
    <subcellularLocation>
        <location evidence="3">Cell projection</location>
        <location evidence="3">Ruffle membrane</location>
    </subcellularLocation>
    <subcellularLocation>
        <location evidence="2">Cytoplasm</location>
    </subcellularLocation>
    <subcellularLocation>
        <location evidence="1">Membrane</location>
        <topology evidence="1">Peripheral membrane protein</topology>
    </subcellularLocation>
</comment>
<dbReference type="GO" id="GO:0005737">
    <property type="term" value="C:cytoplasm"/>
    <property type="evidence" value="ECO:0007669"/>
    <property type="project" value="UniProtKB-SubCell"/>
</dbReference>
<dbReference type="InterPro" id="IPR029069">
    <property type="entry name" value="HotDog_dom_sf"/>
</dbReference>
<evidence type="ECO:0000256" key="20">
    <source>
        <dbReference type="ARBA" id="ARBA00047734"/>
    </source>
</evidence>
<evidence type="ECO:0000256" key="19">
    <source>
        <dbReference type="ARBA" id="ARBA00047588"/>
    </source>
</evidence>
<keyword evidence="5" id="KW-0963">Cytoplasm</keyword>
<evidence type="ECO:0000313" key="29">
    <source>
        <dbReference type="Proteomes" id="UP000228560"/>
    </source>
</evidence>